<dbReference type="AlphaFoldDB" id="U1M2J4"/>
<protein>
    <submittedName>
        <fullName evidence="2">Uncharacterized protein</fullName>
    </submittedName>
</protein>
<dbReference type="Proteomes" id="UP000004816">
    <property type="component" value="Unassembled WGS sequence"/>
</dbReference>
<evidence type="ECO:0000313" key="2">
    <source>
        <dbReference type="EMBL" id="ERG69330.1"/>
    </source>
</evidence>
<gene>
    <name evidence="2" type="ORF">HMPREF9336_04221</name>
</gene>
<proteinExistence type="predicted"/>
<evidence type="ECO:0000256" key="1">
    <source>
        <dbReference type="SAM" id="MobiDB-lite"/>
    </source>
</evidence>
<organism evidence="2 3">
    <name type="scientific">Segniliparus rugosus (strain ATCC BAA-974 / DSM 45345 / CCUG 50838 / CIP 108380 / JCM 13579 / CDC 945)</name>
    <dbReference type="NCBI Taxonomy" id="679197"/>
    <lineage>
        <taxon>Bacteria</taxon>
        <taxon>Bacillati</taxon>
        <taxon>Actinomycetota</taxon>
        <taxon>Actinomycetes</taxon>
        <taxon>Mycobacteriales</taxon>
        <taxon>Segniliparaceae</taxon>
        <taxon>Segniliparus</taxon>
    </lineage>
</organism>
<dbReference type="EMBL" id="ACZI02000002">
    <property type="protein sequence ID" value="ERG69330.1"/>
    <property type="molecule type" value="Genomic_DNA"/>
</dbReference>
<dbReference type="HOGENOM" id="CLU_2587749_0_0_11"/>
<accession>U1M2J4</accession>
<name>U1M2J4_SEGRC</name>
<reference evidence="2 3" key="1">
    <citation type="journal article" date="2011" name="Stand. Genomic Sci.">
        <title>High quality draft genome sequence of Segniliparus rugosus CDC 945(T)= (ATCC BAA-974(T)).</title>
        <authorList>
            <person name="Earl A.M."/>
            <person name="Desjardins C.A."/>
            <person name="Fitzgerald M.G."/>
            <person name="Arachchi H.M."/>
            <person name="Zeng Q."/>
            <person name="Mehta T."/>
            <person name="Griggs A."/>
            <person name="Birren B.W."/>
            <person name="Toney N.C."/>
            <person name="Carr J."/>
            <person name="Posey J."/>
            <person name="Butler W.R."/>
        </authorList>
    </citation>
    <scope>NUCLEOTIDE SEQUENCE [LARGE SCALE GENOMIC DNA]</scope>
    <source>
        <strain evidence="3">ATCC BAA-974 / DSM 45345 / CCUG 50838 / CIP 108380 / JCM 13579 / CDC 945</strain>
    </source>
</reference>
<comment type="caution">
    <text evidence="2">The sequence shown here is derived from an EMBL/GenBank/DDBJ whole genome shotgun (WGS) entry which is preliminary data.</text>
</comment>
<evidence type="ECO:0000313" key="3">
    <source>
        <dbReference type="Proteomes" id="UP000004816"/>
    </source>
</evidence>
<feature type="region of interest" description="Disordered" evidence="1">
    <location>
        <begin position="42"/>
        <end position="80"/>
    </location>
</feature>
<dbReference type="STRING" id="679197.HMPREF9336_04221"/>
<keyword evidence="3" id="KW-1185">Reference proteome</keyword>
<sequence length="80" mass="8350">MLVFAENMTEHYPEPEAKFARGEVTAKTARFVGSLLESAPAGWREKLDAGGTSRGPQGRGGGSPSALHVGVCIPGPRSRG</sequence>